<dbReference type="AlphaFoldDB" id="A0A484R9T0"/>
<dbReference type="EMBL" id="CAADIH010000026">
    <property type="protein sequence ID" value="VFR47264.1"/>
    <property type="molecule type" value="Genomic_DNA"/>
</dbReference>
<evidence type="ECO:0000313" key="2">
    <source>
        <dbReference type="EMBL" id="VFR47301.1"/>
    </source>
</evidence>
<dbReference type="EMBL" id="CAADIE010000031">
    <property type="protein sequence ID" value="VFR47301.1"/>
    <property type="molecule type" value="Genomic_DNA"/>
</dbReference>
<name>A0A484R9T0_9ZZZZ</name>
<protein>
    <submittedName>
        <fullName evidence="1">Uncharacterized protein</fullName>
    </submittedName>
</protein>
<gene>
    <name evidence="2" type="ORF">BER1_3531</name>
    <name evidence="1" type="ORF">BER2_3500</name>
</gene>
<reference evidence="1" key="1">
    <citation type="submission" date="2019-03" db="EMBL/GenBank/DDBJ databases">
        <authorList>
            <person name="Danneels B."/>
        </authorList>
    </citation>
    <scope>NUCLEOTIDE SEQUENCE</scope>
</reference>
<evidence type="ECO:0000313" key="1">
    <source>
        <dbReference type="EMBL" id="VFR47264.1"/>
    </source>
</evidence>
<sequence>MPVDRGGGWIGCWRSRRDTGHGRLPFLAWPPSCPWQARASRGERSIVGDGLSTITCAAGVGLYMDQEKPARAMRAWPARARRPRPARTPA</sequence>
<organism evidence="1">
    <name type="scientific">plant metagenome</name>
    <dbReference type="NCBI Taxonomy" id="1297885"/>
    <lineage>
        <taxon>unclassified sequences</taxon>
        <taxon>metagenomes</taxon>
        <taxon>organismal metagenomes</taxon>
    </lineage>
</organism>
<proteinExistence type="predicted"/>
<accession>A0A484R9T0</accession>